<accession>A0A090N4I3</accession>
<feature type="transmembrane region" description="Helical" evidence="2">
    <location>
        <begin position="26"/>
        <end position="43"/>
    </location>
</feature>
<reference evidence="3 4" key="2">
    <citation type="journal article" date="2014" name="BMC Genomics">
        <title>An improved genome of the model marine alga Ostreococcus tauri unfolds by assessing Illumina de novo assemblies.</title>
        <authorList>
            <person name="Blanc-Mathieu R."/>
            <person name="Verhelst B."/>
            <person name="Derelle E."/>
            <person name="Rombauts S."/>
            <person name="Bouget F.Y."/>
            <person name="Carre I."/>
            <person name="Chateau A."/>
            <person name="Eyre-Walker A."/>
            <person name="Grimsley N."/>
            <person name="Moreau H."/>
            <person name="Piegu B."/>
            <person name="Rivals E."/>
            <person name="Schackwitz W."/>
            <person name="Van de Peer Y."/>
            <person name="Piganeau G."/>
        </authorList>
    </citation>
    <scope>NUCLEOTIDE SEQUENCE [LARGE SCALE GENOMIC DNA]</scope>
    <source>
        <strain evidence="4">OTTH 0595 / CCAP 157/2 / RCC745</strain>
    </source>
</reference>
<gene>
    <name evidence="3" type="ORF">OT_ostta12g02190</name>
</gene>
<dbReference type="AlphaFoldDB" id="A0A090N4I3"/>
<feature type="region of interest" description="Disordered" evidence="1">
    <location>
        <begin position="82"/>
        <end position="135"/>
    </location>
</feature>
<organism evidence="3 4">
    <name type="scientific">Ostreococcus tauri</name>
    <name type="common">Marine green alga</name>
    <dbReference type="NCBI Taxonomy" id="70448"/>
    <lineage>
        <taxon>Eukaryota</taxon>
        <taxon>Viridiplantae</taxon>
        <taxon>Chlorophyta</taxon>
        <taxon>Mamiellophyceae</taxon>
        <taxon>Mamiellales</taxon>
        <taxon>Bathycoccaceae</taxon>
        <taxon>Ostreococcus</taxon>
    </lineage>
</organism>
<keyword evidence="2" id="KW-0472">Membrane</keyword>
<dbReference type="Proteomes" id="UP000009170">
    <property type="component" value="Unassembled WGS sequence"/>
</dbReference>
<dbReference type="EMBL" id="CAID01000012">
    <property type="protein sequence ID" value="CEF99918.1"/>
    <property type="molecule type" value="Genomic_DNA"/>
</dbReference>
<evidence type="ECO:0000256" key="1">
    <source>
        <dbReference type="SAM" id="MobiDB-lite"/>
    </source>
</evidence>
<dbReference type="InParanoid" id="A0A090N4I3"/>
<dbReference type="GeneID" id="9836227"/>
<keyword evidence="2" id="KW-0812">Transmembrane</keyword>
<proteinExistence type="predicted"/>
<comment type="caution">
    <text evidence="3">The sequence shown here is derived from an EMBL/GenBank/DDBJ whole genome shotgun (WGS) entry which is preliminary data.</text>
</comment>
<keyword evidence="2" id="KW-1133">Transmembrane helix</keyword>
<reference evidence="4" key="1">
    <citation type="journal article" date="2006" name="Proc. Natl. Acad. Sci. U.S.A.">
        <title>Genome analysis of the smallest free-living eukaryote Ostreococcus tauri unveils many unique features.</title>
        <authorList>
            <person name="Derelle E."/>
            <person name="Ferraz C."/>
            <person name="Rombauts S."/>
            <person name="Rouze P."/>
            <person name="Worden A.Z."/>
            <person name="Robbens S."/>
            <person name="Partensky F."/>
            <person name="Degroeve S."/>
            <person name="Echeynie S."/>
            <person name="Cooke R."/>
            <person name="Saeys Y."/>
            <person name="Wuyts J."/>
            <person name="Jabbari K."/>
            <person name="Bowler C."/>
            <person name="Panaud O."/>
            <person name="Piegu B."/>
            <person name="Ball S.G."/>
            <person name="Ral J.-P."/>
            <person name="Bouget F.-Y."/>
            <person name="Piganeau G."/>
            <person name="De Baets B."/>
            <person name="Picard A."/>
            <person name="Delseny M."/>
            <person name="Demaille J."/>
            <person name="Van de Peer Y."/>
            <person name="Moreau H."/>
        </authorList>
    </citation>
    <scope>NUCLEOTIDE SEQUENCE [LARGE SCALE GENOMIC DNA]</scope>
    <source>
        <strain evidence="4">OTTH 0595 / CCAP 157/2 / RCC745</strain>
    </source>
</reference>
<sequence>MTTVASTPREVGRRCAWRRRVHVKRLLGTALEVVVVIACAIWATRGWRTDASAYDAATYDASNGVETSSGWTLRGAFDWMGASPPMPPPPMPPSPSPPPPPPSSPPPSPSPPPPPPKPRFEEKSSTTPFAPDGGSVEYGNVHRVACANNSALVGFEFQSSVEGEETKVRNAYACVEALFDQGATFGHATLANETEHGPSGSKSLERNALDTLSEHEVDCADRFVTSWNLKQWSKSISIEYACASGKPTPKPDACVTSESAKVELDASKVSSLAPAKVSCTKGSALTRFRFTGGAFEFTCCPTPALE</sequence>
<dbReference type="KEGG" id="ota:OT_ostta12g02190"/>
<dbReference type="RefSeq" id="XP_003082367.2">
    <property type="nucleotide sequence ID" value="XM_003082319.2"/>
</dbReference>
<evidence type="ECO:0000256" key="2">
    <source>
        <dbReference type="SAM" id="Phobius"/>
    </source>
</evidence>
<evidence type="ECO:0000313" key="4">
    <source>
        <dbReference type="Proteomes" id="UP000009170"/>
    </source>
</evidence>
<feature type="compositionally biased region" description="Pro residues" evidence="1">
    <location>
        <begin position="84"/>
        <end position="117"/>
    </location>
</feature>
<name>A0A090N4I3_OSTTA</name>
<evidence type="ECO:0000313" key="3">
    <source>
        <dbReference type="EMBL" id="CEF99918.1"/>
    </source>
</evidence>
<keyword evidence="4" id="KW-1185">Reference proteome</keyword>
<protein>
    <submittedName>
        <fullName evidence="3">Unnamed product</fullName>
    </submittedName>
</protein>